<evidence type="ECO:0000256" key="2">
    <source>
        <dbReference type="ARBA" id="ARBA00004819"/>
    </source>
</evidence>
<dbReference type="EMBL" id="UINC01009535">
    <property type="protein sequence ID" value="SVA42744.1"/>
    <property type="molecule type" value="Genomic_DNA"/>
</dbReference>
<sequence length="436" mass="47881">MFNREKSQPIFDRALNVLVKGVSSNFRYLGKDETPIISRGKGARMWDADGNEFIDYRLGWGPIILGHADDRVNQAVAAAIENGITFAATTELEVDVAEKIKEMVPGMEKLRFTNTGTEATMHALRTARGYTNKEKFIKFEGQYHGAHDYVLFSTASSPISALGERSAPTPAQVGSGIPDKIRDYVYCLPFNDFDAVEQCVKNHHGEVAALFVEPCLGNIAGIEPNDGFLIHLRSLCDKYGIVLVFDEVKTGFRLANGGAREAYGVIPDISTYAKSLGNGFPVAAFGGNKDVMNVVGGGNVTHAGTFGGNGLSMAAAKAVLDILTASPVLDNLARRGERLKTGLDKILTEANLPHQMTGHPNIQSFLITENPVKEVRDFSHTDEEMYEKILTHLYHLGVWAEGDSREPWFLCESHSNEIIDETLNKFQEAVKRTLDK</sequence>
<comment type="cofactor">
    <cofactor evidence="1">
        <name>pyridoxal 5'-phosphate</name>
        <dbReference type="ChEBI" id="CHEBI:597326"/>
    </cofactor>
</comment>
<proteinExistence type="inferred from homology"/>
<evidence type="ECO:0000256" key="3">
    <source>
        <dbReference type="ARBA" id="ARBA00008981"/>
    </source>
</evidence>
<dbReference type="GO" id="GO:0030170">
    <property type="term" value="F:pyridoxal phosphate binding"/>
    <property type="evidence" value="ECO:0007669"/>
    <property type="project" value="InterPro"/>
</dbReference>
<evidence type="ECO:0000256" key="5">
    <source>
        <dbReference type="ARBA" id="ARBA00022898"/>
    </source>
</evidence>
<organism evidence="8">
    <name type="scientific">marine metagenome</name>
    <dbReference type="NCBI Taxonomy" id="408172"/>
    <lineage>
        <taxon>unclassified sequences</taxon>
        <taxon>metagenomes</taxon>
        <taxon>ecological metagenomes</taxon>
    </lineage>
</organism>
<dbReference type="InterPro" id="IPR015424">
    <property type="entry name" value="PyrdxlP-dep_Trfase"/>
</dbReference>
<comment type="similarity">
    <text evidence="3">Belongs to the class-III pyridoxal-phosphate-dependent aminotransferase family. HemL subfamily.</text>
</comment>
<keyword evidence="6" id="KW-0413">Isomerase</keyword>
<dbReference type="InterPro" id="IPR049704">
    <property type="entry name" value="Aminotrans_3_PPA_site"/>
</dbReference>
<comment type="pathway">
    <text evidence="2">Porphyrin-containing compound metabolism; protoporphyrin-IX biosynthesis; 5-aminolevulinate from L-glutamyl-tRNA(Glu): step 2/2.</text>
</comment>
<evidence type="ECO:0000313" key="8">
    <source>
        <dbReference type="EMBL" id="SVA42744.1"/>
    </source>
</evidence>
<dbReference type="NCBIfam" id="NF000818">
    <property type="entry name" value="PRK00062.1"/>
    <property type="match status" value="1"/>
</dbReference>
<gene>
    <name evidence="8" type="ORF">METZ01_LOCUS95598</name>
</gene>
<dbReference type="InterPro" id="IPR005814">
    <property type="entry name" value="Aminotrans_3"/>
</dbReference>
<dbReference type="Pfam" id="PF00202">
    <property type="entry name" value="Aminotran_3"/>
    <property type="match status" value="1"/>
</dbReference>
<dbReference type="PANTHER" id="PTHR43713">
    <property type="entry name" value="GLUTAMATE-1-SEMIALDEHYDE 2,1-AMINOMUTASE"/>
    <property type="match status" value="1"/>
</dbReference>
<reference evidence="8" key="1">
    <citation type="submission" date="2018-05" db="EMBL/GenBank/DDBJ databases">
        <authorList>
            <person name="Lanie J.A."/>
            <person name="Ng W.-L."/>
            <person name="Kazmierczak K.M."/>
            <person name="Andrzejewski T.M."/>
            <person name="Davidsen T.M."/>
            <person name="Wayne K.J."/>
            <person name="Tettelin H."/>
            <person name="Glass J.I."/>
            <person name="Rusch D."/>
            <person name="Podicherti R."/>
            <person name="Tsui H.-C.T."/>
            <person name="Winkler M.E."/>
        </authorList>
    </citation>
    <scope>NUCLEOTIDE SEQUENCE</scope>
</reference>
<dbReference type="EC" id="5.4.3.8" evidence="4"/>
<dbReference type="AlphaFoldDB" id="A0A381VR81"/>
<dbReference type="Gene3D" id="3.90.1150.10">
    <property type="entry name" value="Aspartate Aminotransferase, domain 1"/>
    <property type="match status" value="1"/>
</dbReference>
<dbReference type="SUPFAM" id="SSF53383">
    <property type="entry name" value="PLP-dependent transferases"/>
    <property type="match status" value="1"/>
</dbReference>
<dbReference type="PANTHER" id="PTHR43713:SF3">
    <property type="entry name" value="GLUTAMATE-1-SEMIALDEHYDE 2,1-AMINOMUTASE 1, CHLOROPLASTIC-RELATED"/>
    <property type="match status" value="1"/>
</dbReference>
<dbReference type="FunFam" id="3.40.640.10:FF:000021">
    <property type="entry name" value="Glutamate-1-semialdehyde 2,1-aminomutase"/>
    <property type="match status" value="1"/>
</dbReference>
<dbReference type="GO" id="GO:0006779">
    <property type="term" value="P:porphyrin-containing compound biosynthetic process"/>
    <property type="evidence" value="ECO:0007669"/>
    <property type="project" value="UniProtKB-KW"/>
</dbReference>
<dbReference type="PROSITE" id="PS00600">
    <property type="entry name" value="AA_TRANSFER_CLASS_3"/>
    <property type="match status" value="1"/>
</dbReference>
<dbReference type="CDD" id="cd00610">
    <property type="entry name" value="OAT_like"/>
    <property type="match status" value="1"/>
</dbReference>
<keyword evidence="5" id="KW-0663">Pyridoxal phosphate</keyword>
<evidence type="ECO:0000256" key="6">
    <source>
        <dbReference type="ARBA" id="ARBA00023235"/>
    </source>
</evidence>
<name>A0A381VR81_9ZZZZ</name>
<accession>A0A381VR81</accession>
<dbReference type="NCBIfam" id="NF041362">
    <property type="entry name" value="GntE_guanitoxin"/>
    <property type="match status" value="1"/>
</dbReference>
<dbReference type="InterPro" id="IPR015421">
    <property type="entry name" value="PyrdxlP-dep_Trfase_major"/>
</dbReference>
<evidence type="ECO:0000256" key="7">
    <source>
        <dbReference type="ARBA" id="ARBA00023244"/>
    </source>
</evidence>
<keyword evidence="7" id="KW-0627">Porphyrin biosynthesis</keyword>
<dbReference type="GO" id="GO:0042286">
    <property type="term" value="F:glutamate-1-semialdehyde 2,1-aminomutase activity"/>
    <property type="evidence" value="ECO:0007669"/>
    <property type="project" value="UniProtKB-EC"/>
</dbReference>
<protein>
    <recommendedName>
        <fullName evidence="4">glutamate-1-semialdehyde 2,1-aminomutase</fullName>
        <ecNumber evidence="4">5.4.3.8</ecNumber>
    </recommendedName>
</protein>
<dbReference type="GO" id="GO:0008483">
    <property type="term" value="F:transaminase activity"/>
    <property type="evidence" value="ECO:0007669"/>
    <property type="project" value="InterPro"/>
</dbReference>
<evidence type="ECO:0000256" key="1">
    <source>
        <dbReference type="ARBA" id="ARBA00001933"/>
    </source>
</evidence>
<dbReference type="Gene3D" id="3.40.640.10">
    <property type="entry name" value="Type I PLP-dependent aspartate aminotransferase-like (Major domain)"/>
    <property type="match status" value="1"/>
</dbReference>
<dbReference type="InterPro" id="IPR015422">
    <property type="entry name" value="PyrdxlP-dep_Trfase_small"/>
</dbReference>
<evidence type="ECO:0000256" key="4">
    <source>
        <dbReference type="ARBA" id="ARBA00012143"/>
    </source>
</evidence>